<dbReference type="EMBL" id="BMEQ01000018">
    <property type="protein sequence ID" value="GGG64163.1"/>
    <property type="molecule type" value="Genomic_DNA"/>
</dbReference>
<reference evidence="1" key="1">
    <citation type="journal article" date="2014" name="Int. J. Syst. Evol. Microbiol.">
        <title>Complete genome sequence of Corynebacterium casei LMG S-19264T (=DSM 44701T), isolated from a smear-ripened cheese.</title>
        <authorList>
            <consortium name="US DOE Joint Genome Institute (JGI-PGF)"/>
            <person name="Walter F."/>
            <person name="Albersmeier A."/>
            <person name="Kalinowski J."/>
            <person name="Ruckert C."/>
        </authorList>
    </citation>
    <scope>NUCLEOTIDE SEQUENCE</scope>
    <source>
        <strain evidence="1">CGMCC 1.12187</strain>
    </source>
</reference>
<evidence type="ECO:0000313" key="2">
    <source>
        <dbReference type="Proteomes" id="UP000638848"/>
    </source>
</evidence>
<keyword evidence="2" id="KW-1185">Reference proteome</keyword>
<evidence type="ECO:0000313" key="1">
    <source>
        <dbReference type="EMBL" id="GGG64163.1"/>
    </source>
</evidence>
<proteinExistence type="predicted"/>
<dbReference type="AlphaFoldDB" id="A0A917H1F8"/>
<gene>
    <name evidence="1" type="ORF">GCM10011374_29650</name>
</gene>
<organism evidence="1 2">
    <name type="scientific">Kocuria dechangensis</name>
    <dbReference type="NCBI Taxonomy" id="1176249"/>
    <lineage>
        <taxon>Bacteria</taxon>
        <taxon>Bacillati</taxon>
        <taxon>Actinomycetota</taxon>
        <taxon>Actinomycetes</taxon>
        <taxon>Micrococcales</taxon>
        <taxon>Micrococcaceae</taxon>
        <taxon>Kocuria</taxon>
    </lineage>
</organism>
<dbReference type="Proteomes" id="UP000638848">
    <property type="component" value="Unassembled WGS sequence"/>
</dbReference>
<comment type="caution">
    <text evidence="1">The sequence shown here is derived from an EMBL/GenBank/DDBJ whole genome shotgun (WGS) entry which is preliminary data.</text>
</comment>
<accession>A0A917H1F8</accession>
<protein>
    <submittedName>
        <fullName evidence="1">Uncharacterized protein</fullName>
    </submittedName>
</protein>
<name>A0A917H1F8_9MICC</name>
<reference evidence="1" key="2">
    <citation type="submission" date="2020-09" db="EMBL/GenBank/DDBJ databases">
        <authorList>
            <person name="Sun Q."/>
            <person name="Zhou Y."/>
        </authorList>
    </citation>
    <scope>NUCLEOTIDE SEQUENCE</scope>
    <source>
        <strain evidence="1">CGMCC 1.12187</strain>
    </source>
</reference>
<sequence length="102" mass="10427">MAVPTRATPTPLELVRLKVRKRFRCRPTTVPLSPSGLVVAFVPSTTAASAGSAVAVAVTAAAAGPSSAVAESSVRRETPPLSVAAGVLRSCCMRLPRFASLP</sequence>